<dbReference type="PANTHER" id="PTHR33070:SF109">
    <property type="entry name" value="DOMAIN PROTEIN, PUTATIVE (DUF241)-RELATED"/>
    <property type="match status" value="1"/>
</dbReference>
<protein>
    <submittedName>
        <fullName evidence="2">Uncharacterized protein LOC125312936</fullName>
    </submittedName>
</protein>
<evidence type="ECO:0000313" key="1">
    <source>
        <dbReference type="Proteomes" id="UP000827889"/>
    </source>
</evidence>
<dbReference type="PANTHER" id="PTHR33070">
    <property type="entry name" value="OS06G0725500 PROTEIN"/>
    <property type="match status" value="1"/>
</dbReference>
<dbReference type="GeneID" id="125312936"/>
<dbReference type="Pfam" id="PF03087">
    <property type="entry name" value="BPS1"/>
    <property type="match status" value="1"/>
</dbReference>
<dbReference type="InterPro" id="IPR004320">
    <property type="entry name" value="BPS1_pln"/>
</dbReference>
<keyword evidence="1" id="KW-1185">Reference proteome</keyword>
<gene>
    <name evidence="2" type="primary">LOC125312936</name>
</gene>
<dbReference type="RefSeq" id="XP_048128984.1">
    <property type="nucleotide sequence ID" value="XM_048273027.1"/>
</dbReference>
<proteinExistence type="predicted"/>
<name>A0ABM3GX97_9MYRT</name>
<accession>A0ABM3GX97</accession>
<organism evidence="1 2">
    <name type="scientific">Rhodamnia argentea</name>
    <dbReference type="NCBI Taxonomy" id="178133"/>
    <lineage>
        <taxon>Eukaryota</taxon>
        <taxon>Viridiplantae</taxon>
        <taxon>Streptophyta</taxon>
        <taxon>Embryophyta</taxon>
        <taxon>Tracheophyta</taxon>
        <taxon>Spermatophyta</taxon>
        <taxon>Magnoliopsida</taxon>
        <taxon>eudicotyledons</taxon>
        <taxon>Gunneridae</taxon>
        <taxon>Pentapetalae</taxon>
        <taxon>rosids</taxon>
        <taxon>malvids</taxon>
        <taxon>Myrtales</taxon>
        <taxon>Myrtaceae</taxon>
        <taxon>Myrtoideae</taxon>
        <taxon>Myrteae</taxon>
        <taxon>Australasian group</taxon>
        <taxon>Rhodamnia</taxon>
    </lineage>
</organism>
<evidence type="ECO:0000313" key="2">
    <source>
        <dbReference type="RefSeq" id="XP_048128984.1"/>
    </source>
</evidence>
<reference evidence="2" key="1">
    <citation type="submission" date="2025-08" db="UniProtKB">
        <authorList>
            <consortium name="RefSeq"/>
        </authorList>
    </citation>
    <scope>IDENTIFICATION</scope>
    <source>
        <tissue evidence="2">Leaf</tissue>
    </source>
</reference>
<dbReference type="Proteomes" id="UP000827889">
    <property type="component" value="Chromosome 11"/>
</dbReference>
<sequence>MDKKMYNIKTDEPFTRYAEITTMMYRRFSGDIPTMLRSSPGVTSEFTTCDIAIAEDLSELAAPSPTEPQGEPSSMTLAIVPTPMVEAPLIAEGLSTPEDPSSADIIWDLPAASLLLSPIEDVQVVTNLNKILDELLDGSIQLLDFCDYARQTLLRLKENVWVLRSALRRRKGEPGIETGVAEYAKFLKGMMKDAKRLMAALRKMVTKFEDCELKNEDHHLSSVMGVVRDANLLSTSIFRSLLTFLAMPMSRSNRKISGWSVVSKLLNPKGAISCDQEDKQEDVNELECVWIVHSPQCGSTFQGKGLMGRSCKSPKENWRIWRLRLEGLRMP</sequence>